<organism evidence="3">
    <name type="scientific">Anthurium amnicola</name>
    <dbReference type="NCBI Taxonomy" id="1678845"/>
    <lineage>
        <taxon>Eukaryota</taxon>
        <taxon>Viridiplantae</taxon>
        <taxon>Streptophyta</taxon>
        <taxon>Embryophyta</taxon>
        <taxon>Tracheophyta</taxon>
        <taxon>Spermatophyta</taxon>
        <taxon>Magnoliopsida</taxon>
        <taxon>Liliopsida</taxon>
        <taxon>Araceae</taxon>
        <taxon>Pothoideae</taxon>
        <taxon>Potheae</taxon>
        <taxon>Anthurium</taxon>
    </lineage>
</organism>
<feature type="non-terminal residue" evidence="3">
    <location>
        <position position="118"/>
    </location>
</feature>
<accession>A0A1D1YVJ1</accession>
<dbReference type="PANTHER" id="PTHR36715">
    <property type="entry name" value="BNAANNG41370D PROTEIN"/>
    <property type="match status" value="1"/>
</dbReference>
<evidence type="ECO:0000256" key="1">
    <source>
        <dbReference type="SAM" id="MobiDB-lite"/>
    </source>
</evidence>
<feature type="region of interest" description="Disordered" evidence="1">
    <location>
        <begin position="74"/>
        <end position="118"/>
    </location>
</feature>
<protein>
    <submittedName>
        <fullName evidence="3">Uncharacterized protein</fullName>
    </submittedName>
</protein>
<evidence type="ECO:0000256" key="2">
    <source>
        <dbReference type="SAM" id="Phobius"/>
    </source>
</evidence>
<reference evidence="3" key="1">
    <citation type="submission" date="2015-07" db="EMBL/GenBank/DDBJ databases">
        <title>Transcriptome Assembly of Anthurium amnicola.</title>
        <authorList>
            <person name="Suzuki J."/>
        </authorList>
    </citation>
    <scope>NUCLEOTIDE SEQUENCE</scope>
</reference>
<gene>
    <name evidence="3" type="ORF">g.34871</name>
</gene>
<keyword evidence="2" id="KW-0812">Transmembrane</keyword>
<name>A0A1D1YVJ1_9ARAE</name>
<evidence type="ECO:0000313" key="3">
    <source>
        <dbReference type="EMBL" id="JAT58687.1"/>
    </source>
</evidence>
<dbReference type="EMBL" id="GDJX01009249">
    <property type="protein sequence ID" value="JAT58687.1"/>
    <property type="molecule type" value="Transcribed_RNA"/>
</dbReference>
<sequence length="118" mass="12941">MAMEVSLMEGGIARLQSPGLPSRLAELGFGAGGAPRELVSLWRWGALLLLAALAAYGSLISRTRLLVRRLRRSRSKPAALQQQQHFFSDSDDDDTCSSCSSSDEELLSEEAEEEEEEE</sequence>
<keyword evidence="2" id="KW-0472">Membrane</keyword>
<feature type="compositionally biased region" description="Acidic residues" evidence="1">
    <location>
        <begin position="102"/>
        <end position="118"/>
    </location>
</feature>
<keyword evidence="2" id="KW-1133">Transmembrane helix</keyword>
<dbReference type="AlphaFoldDB" id="A0A1D1YVJ1"/>
<proteinExistence type="predicted"/>
<feature type="transmembrane region" description="Helical" evidence="2">
    <location>
        <begin position="44"/>
        <end position="67"/>
    </location>
</feature>
<dbReference type="PANTHER" id="PTHR36715:SF1">
    <property type="entry name" value="PROTEIN, PUTATIVE-RELATED"/>
    <property type="match status" value="1"/>
</dbReference>